<dbReference type="Pfam" id="PF25989">
    <property type="entry name" value="YknX_C"/>
    <property type="match status" value="1"/>
</dbReference>
<reference evidence="8" key="1">
    <citation type="submission" date="2019-07" db="EMBL/GenBank/DDBJ databases">
        <title>Chitinimonas sp. nov., isolated from Ny-Alesund, arctica soil.</title>
        <authorList>
            <person name="Xu Q."/>
            <person name="Peng F."/>
        </authorList>
    </citation>
    <scope>NUCLEOTIDE SEQUENCE [LARGE SCALE GENOMIC DNA]</scope>
    <source>
        <strain evidence="8">R3-44</strain>
    </source>
</reference>
<dbReference type="Pfam" id="PF25917">
    <property type="entry name" value="BSH_RND"/>
    <property type="match status" value="1"/>
</dbReference>
<dbReference type="PANTHER" id="PTHR30469">
    <property type="entry name" value="MULTIDRUG RESISTANCE PROTEIN MDTA"/>
    <property type="match status" value="1"/>
</dbReference>
<dbReference type="Gene3D" id="2.40.50.100">
    <property type="match status" value="1"/>
</dbReference>
<dbReference type="GO" id="GO:1990281">
    <property type="term" value="C:efflux pump complex"/>
    <property type="evidence" value="ECO:0007669"/>
    <property type="project" value="TreeGrafter"/>
</dbReference>
<dbReference type="Pfam" id="PF25954">
    <property type="entry name" value="Beta-barrel_RND_2"/>
    <property type="match status" value="1"/>
</dbReference>
<feature type="chain" id="PRO_5022074273" evidence="2">
    <location>
        <begin position="24"/>
        <end position="354"/>
    </location>
</feature>
<keyword evidence="8" id="KW-1185">Reference proteome</keyword>
<dbReference type="SUPFAM" id="SSF111369">
    <property type="entry name" value="HlyD-like secretion proteins"/>
    <property type="match status" value="1"/>
</dbReference>
<dbReference type="RefSeq" id="WP_144280496.1">
    <property type="nucleotide sequence ID" value="NZ_CP041730.1"/>
</dbReference>
<evidence type="ECO:0000256" key="1">
    <source>
        <dbReference type="ARBA" id="ARBA00009477"/>
    </source>
</evidence>
<feature type="signal peptide" evidence="2">
    <location>
        <begin position="1"/>
        <end position="23"/>
    </location>
</feature>
<dbReference type="InterPro" id="IPR058624">
    <property type="entry name" value="MdtA-like_HH"/>
</dbReference>
<organism evidence="7 8">
    <name type="scientific">Chitinimonas arctica</name>
    <dbReference type="NCBI Taxonomy" id="2594795"/>
    <lineage>
        <taxon>Bacteria</taxon>
        <taxon>Pseudomonadati</taxon>
        <taxon>Pseudomonadota</taxon>
        <taxon>Betaproteobacteria</taxon>
        <taxon>Neisseriales</taxon>
        <taxon>Chitinibacteraceae</taxon>
        <taxon>Chitinimonas</taxon>
    </lineage>
</organism>
<dbReference type="OrthoDB" id="3518416at2"/>
<dbReference type="NCBIfam" id="TIGR01730">
    <property type="entry name" value="RND_mfp"/>
    <property type="match status" value="1"/>
</dbReference>
<feature type="domain" description="Multidrug resistance protein MdtA-like barrel-sandwich hybrid" evidence="4">
    <location>
        <begin position="60"/>
        <end position="194"/>
    </location>
</feature>
<dbReference type="PANTHER" id="PTHR30469:SF18">
    <property type="entry name" value="RESISTANCE-NODULATION-CELL DIVISION (RND) EFFLUX MEMBRANE FUSION PROTEIN-RELATED"/>
    <property type="match status" value="1"/>
</dbReference>
<dbReference type="AlphaFoldDB" id="A0A516SLS8"/>
<feature type="domain" description="YknX-like C-terminal permuted SH3-like" evidence="6">
    <location>
        <begin position="279"/>
        <end position="346"/>
    </location>
</feature>
<dbReference type="InterPro" id="IPR006143">
    <property type="entry name" value="RND_pump_MFP"/>
</dbReference>
<dbReference type="KEGG" id="cari:FNU76_23730"/>
<dbReference type="Gene3D" id="2.40.420.20">
    <property type="match status" value="1"/>
</dbReference>
<dbReference type="PROSITE" id="PS51257">
    <property type="entry name" value="PROKAR_LIPOPROTEIN"/>
    <property type="match status" value="1"/>
</dbReference>
<gene>
    <name evidence="7" type="ORF">FNU76_23730</name>
</gene>
<dbReference type="Pfam" id="PF25876">
    <property type="entry name" value="HH_MFP_RND"/>
    <property type="match status" value="1"/>
</dbReference>
<comment type="similarity">
    <text evidence="1">Belongs to the membrane fusion protein (MFP) (TC 8.A.1) family.</text>
</comment>
<dbReference type="Gene3D" id="2.40.30.170">
    <property type="match status" value="1"/>
</dbReference>
<dbReference type="GO" id="GO:0015562">
    <property type="term" value="F:efflux transmembrane transporter activity"/>
    <property type="evidence" value="ECO:0007669"/>
    <property type="project" value="TreeGrafter"/>
</dbReference>
<evidence type="ECO:0000313" key="8">
    <source>
        <dbReference type="Proteomes" id="UP000317550"/>
    </source>
</evidence>
<accession>A0A516SLS8</accession>
<evidence type="ECO:0000259" key="5">
    <source>
        <dbReference type="Pfam" id="PF25954"/>
    </source>
</evidence>
<evidence type="ECO:0000259" key="3">
    <source>
        <dbReference type="Pfam" id="PF25876"/>
    </source>
</evidence>
<feature type="domain" description="Multidrug resistance protein MdtA-like alpha-helical hairpin" evidence="3">
    <location>
        <begin position="96"/>
        <end position="162"/>
    </location>
</feature>
<sequence length="354" mass="37647">MKRTLSLGLSALLVACGQPPATAKPTPRVLVETLGDTATHSTFIYSGEVRARHETPLAFQVSGRVRERLVERGQHVSAGQALLRVDPRDLDQAMAQSAAGQIAARADFKLAERNLAQFQPLFKQGFVSQAELDRHHANFEDAKARLQQADAALAVGRNQREYATLLAPHDGVIAEVNAEPGQVVSAGAPAVVLVREGEREVEISVPEQRVEAFKQARHYQIGIWALPGIKLTGKLREISPSADRQTRTYAARLGLVDAPAAVQLGMTASVTSAEGTARALTVPLTAIYQKESQPNVWVVRAAKAVLVPVTLGAPQGERVVVRTGLQAGDQVVVAGTHKLVAGMAVEGISGSAAQ</sequence>
<dbReference type="InterPro" id="IPR058625">
    <property type="entry name" value="MdtA-like_BSH"/>
</dbReference>
<evidence type="ECO:0000313" key="7">
    <source>
        <dbReference type="EMBL" id="QDQ29116.1"/>
    </source>
</evidence>
<dbReference type="InterPro" id="IPR058792">
    <property type="entry name" value="Beta-barrel_RND_2"/>
</dbReference>
<evidence type="ECO:0000256" key="2">
    <source>
        <dbReference type="SAM" id="SignalP"/>
    </source>
</evidence>
<protein>
    <submittedName>
        <fullName evidence="7">Efflux RND transporter periplasmic adaptor subunit</fullName>
    </submittedName>
</protein>
<dbReference type="Proteomes" id="UP000317550">
    <property type="component" value="Chromosome"/>
</dbReference>
<keyword evidence="2" id="KW-0732">Signal</keyword>
<dbReference type="EMBL" id="CP041730">
    <property type="protein sequence ID" value="QDQ29116.1"/>
    <property type="molecule type" value="Genomic_DNA"/>
</dbReference>
<dbReference type="InterPro" id="IPR058637">
    <property type="entry name" value="YknX-like_C"/>
</dbReference>
<evidence type="ECO:0000259" key="6">
    <source>
        <dbReference type="Pfam" id="PF25989"/>
    </source>
</evidence>
<dbReference type="Gene3D" id="1.10.287.470">
    <property type="entry name" value="Helix hairpin bin"/>
    <property type="match status" value="1"/>
</dbReference>
<proteinExistence type="inferred from homology"/>
<name>A0A516SLS8_9NEIS</name>
<evidence type="ECO:0000259" key="4">
    <source>
        <dbReference type="Pfam" id="PF25917"/>
    </source>
</evidence>
<feature type="domain" description="CusB-like beta-barrel" evidence="5">
    <location>
        <begin position="201"/>
        <end position="273"/>
    </location>
</feature>